<dbReference type="InterPro" id="IPR052016">
    <property type="entry name" value="Bact_Sigma-Reg"/>
</dbReference>
<keyword evidence="2" id="KW-1133">Transmembrane helix</keyword>
<dbReference type="SMART" id="SM00065">
    <property type="entry name" value="GAF"/>
    <property type="match status" value="1"/>
</dbReference>
<keyword evidence="6" id="KW-1185">Reference proteome</keyword>
<dbReference type="Proteomes" id="UP001501126">
    <property type="component" value="Unassembled WGS sequence"/>
</dbReference>
<dbReference type="InterPro" id="IPR029016">
    <property type="entry name" value="GAF-like_dom_sf"/>
</dbReference>
<dbReference type="InterPro" id="IPR001610">
    <property type="entry name" value="PAC"/>
</dbReference>
<proteinExistence type="predicted"/>
<comment type="caution">
    <text evidence="5">The sequence shown here is derived from an EMBL/GenBank/DDBJ whole genome shotgun (WGS) entry which is preliminary data.</text>
</comment>
<sequence>MTNQLVLASQFLLLSLAVFHPVAGLLYEYFSDVNDPFLIRLLFSVYCLLALLLIIVSRKVRRHHWRISRITFALLSLQTFYLTWINEINPAYFATIPIIVVSAPIFFTRYRLLVPFLSFIVLLTIVSGSYYGINEDTIFFFLLVGLSLPVSFFNLFLFRRIIKKLQFSDYVLNNIDALVLASDASGEVTFVSKNVNRILGYSRQEILNRGWWDVRMQRKVTDEELTHFRDHINERADREDGYDSMVVTKEGSEKWFHWKVVSLGKKSKVGVGQEITRKKNAENELKKLSLIARETDNIVLLLGEGNTIEWVNPGFLKVTLYDETDVLGADTSSFFFEQSDSPEIFHSTIHAVYEDRCMHYAELRLKKKSGEEFWANISFTPILEEGRVARIICIGRDSTKTKEAEAQIRLYSERLRTLHKLDQKLLKADSLNDIFNEIIINVKGFGLPCNRVSIAIYEFDEEFVNVISGDPQGSVAEIIMDKLPIGDFKRSIHILKSAEFIVNDLDNANESELTPSQKYLYKDHGVGGYISLPIRYNKELVGSLNFGSTSAVDFDAETIDFLKEITSDVALAVYQFRLKEAIRVKNAKLEQRNKDITDSINYARRIQNTFLPSPQDLEEYFDDSLVLFKPKDKLSGDFYWVEETPDAVWVVVADCTGHGIPGALVSLVGTNILNQAIYEKKMQTPDEVLAYLNLKVIRTFSSQNKENGVNDAMDIGICCIRKNEGILLYAGVLNDLYLVRNGELQSFKSSRYPIGLKPERVFMDFEMHHISVQPDDQFYMLSDGFTDQFGGEQNKKFGKRSLKRLILEIQDYPMPEQLRILQNTFDLWKKDHEQTDDVVLLGFKIKQIKK</sequence>
<dbReference type="SUPFAM" id="SSF55781">
    <property type="entry name" value="GAF domain-like"/>
    <property type="match status" value="1"/>
</dbReference>
<feature type="transmembrane region" description="Helical" evidence="2">
    <location>
        <begin position="91"/>
        <end position="107"/>
    </location>
</feature>
<dbReference type="EMBL" id="BAAAFH010000011">
    <property type="protein sequence ID" value="GAA0875427.1"/>
    <property type="molecule type" value="Genomic_DNA"/>
</dbReference>
<evidence type="ECO:0000313" key="5">
    <source>
        <dbReference type="EMBL" id="GAA0875427.1"/>
    </source>
</evidence>
<organism evidence="5 6">
    <name type="scientific">Wandonia haliotis</name>
    <dbReference type="NCBI Taxonomy" id="574963"/>
    <lineage>
        <taxon>Bacteria</taxon>
        <taxon>Pseudomonadati</taxon>
        <taxon>Bacteroidota</taxon>
        <taxon>Flavobacteriia</taxon>
        <taxon>Flavobacteriales</taxon>
        <taxon>Crocinitomicaceae</taxon>
        <taxon>Wandonia</taxon>
    </lineage>
</organism>
<name>A0ABN1MRB8_9FLAO</name>
<accession>A0ABN1MRB8</accession>
<dbReference type="NCBIfam" id="TIGR00229">
    <property type="entry name" value="sensory_box"/>
    <property type="match status" value="2"/>
</dbReference>
<dbReference type="PROSITE" id="PS50112">
    <property type="entry name" value="PAS"/>
    <property type="match status" value="1"/>
</dbReference>
<dbReference type="RefSeq" id="WP_343786902.1">
    <property type="nucleotide sequence ID" value="NZ_BAAAFH010000011.1"/>
</dbReference>
<dbReference type="SMART" id="SM00086">
    <property type="entry name" value="PAC"/>
    <property type="match status" value="1"/>
</dbReference>
<protein>
    <recommendedName>
        <fullName evidence="7">PAS domain S-box protein</fullName>
    </recommendedName>
</protein>
<dbReference type="InterPro" id="IPR003018">
    <property type="entry name" value="GAF"/>
</dbReference>
<dbReference type="CDD" id="cd00130">
    <property type="entry name" value="PAS"/>
    <property type="match status" value="2"/>
</dbReference>
<dbReference type="SMART" id="SM00091">
    <property type="entry name" value="PAS"/>
    <property type="match status" value="2"/>
</dbReference>
<evidence type="ECO:0000313" key="6">
    <source>
        <dbReference type="Proteomes" id="UP001501126"/>
    </source>
</evidence>
<dbReference type="Gene3D" id="3.60.40.10">
    <property type="entry name" value="PPM-type phosphatase domain"/>
    <property type="match status" value="1"/>
</dbReference>
<feature type="transmembrane region" description="Helical" evidence="2">
    <location>
        <begin position="37"/>
        <end position="55"/>
    </location>
</feature>
<dbReference type="PROSITE" id="PS50113">
    <property type="entry name" value="PAC"/>
    <property type="match status" value="1"/>
</dbReference>
<dbReference type="PANTHER" id="PTHR43156:SF9">
    <property type="entry name" value="HAMP DOMAIN-CONTAINING PROTEIN"/>
    <property type="match status" value="1"/>
</dbReference>
<dbReference type="Pfam" id="PF00989">
    <property type="entry name" value="PAS"/>
    <property type="match status" value="1"/>
</dbReference>
<keyword evidence="2" id="KW-0812">Transmembrane</keyword>
<evidence type="ECO:0008006" key="7">
    <source>
        <dbReference type="Google" id="ProtNLM"/>
    </source>
</evidence>
<keyword evidence="2" id="KW-0472">Membrane</keyword>
<evidence type="ECO:0000259" key="3">
    <source>
        <dbReference type="PROSITE" id="PS50112"/>
    </source>
</evidence>
<dbReference type="Gene3D" id="3.30.450.40">
    <property type="match status" value="1"/>
</dbReference>
<dbReference type="InterPro" id="IPR036457">
    <property type="entry name" value="PPM-type-like_dom_sf"/>
</dbReference>
<dbReference type="SUPFAM" id="SSF55785">
    <property type="entry name" value="PYP-like sensor domain (PAS domain)"/>
    <property type="match status" value="2"/>
</dbReference>
<dbReference type="Pfam" id="PF13185">
    <property type="entry name" value="GAF_2"/>
    <property type="match status" value="1"/>
</dbReference>
<dbReference type="InterPro" id="IPR001932">
    <property type="entry name" value="PPM-type_phosphatase-like_dom"/>
</dbReference>
<feature type="transmembrane region" description="Helical" evidence="2">
    <location>
        <begin position="112"/>
        <end position="132"/>
    </location>
</feature>
<evidence type="ECO:0000256" key="1">
    <source>
        <dbReference type="ARBA" id="ARBA00022801"/>
    </source>
</evidence>
<evidence type="ECO:0000259" key="4">
    <source>
        <dbReference type="PROSITE" id="PS50113"/>
    </source>
</evidence>
<dbReference type="Pfam" id="PF07228">
    <property type="entry name" value="SpoIIE"/>
    <property type="match status" value="1"/>
</dbReference>
<feature type="transmembrane region" description="Helical" evidence="2">
    <location>
        <begin position="138"/>
        <end position="158"/>
    </location>
</feature>
<dbReference type="Pfam" id="PF13426">
    <property type="entry name" value="PAS_9"/>
    <property type="match status" value="1"/>
</dbReference>
<dbReference type="InterPro" id="IPR013767">
    <property type="entry name" value="PAS_fold"/>
</dbReference>
<dbReference type="PANTHER" id="PTHR43156">
    <property type="entry name" value="STAGE II SPORULATION PROTEIN E-RELATED"/>
    <property type="match status" value="1"/>
</dbReference>
<dbReference type="InterPro" id="IPR000700">
    <property type="entry name" value="PAS-assoc_C"/>
</dbReference>
<keyword evidence="1" id="KW-0378">Hydrolase</keyword>
<feature type="domain" description="PAS" evidence="3">
    <location>
        <begin position="171"/>
        <end position="239"/>
    </location>
</feature>
<evidence type="ECO:0000256" key="2">
    <source>
        <dbReference type="SAM" id="Phobius"/>
    </source>
</evidence>
<dbReference type="Gene3D" id="3.30.450.20">
    <property type="entry name" value="PAS domain"/>
    <property type="match status" value="2"/>
</dbReference>
<dbReference type="InterPro" id="IPR035965">
    <property type="entry name" value="PAS-like_dom_sf"/>
</dbReference>
<reference evidence="5 6" key="1">
    <citation type="journal article" date="2019" name="Int. J. Syst. Evol. Microbiol.">
        <title>The Global Catalogue of Microorganisms (GCM) 10K type strain sequencing project: providing services to taxonomists for standard genome sequencing and annotation.</title>
        <authorList>
            <consortium name="The Broad Institute Genomics Platform"/>
            <consortium name="The Broad Institute Genome Sequencing Center for Infectious Disease"/>
            <person name="Wu L."/>
            <person name="Ma J."/>
        </authorList>
    </citation>
    <scope>NUCLEOTIDE SEQUENCE [LARGE SCALE GENOMIC DNA]</scope>
    <source>
        <strain evidence="5 6">JCM 16083</strain>
    </source>
</reference>
<feature type="domain" description="PAC" evidence="4">
    <location>
        <begin position="359"/>
        <end position="410"/>
    </location>
</feature>
<gene>
    <name evidence="5" type="ORF">GCM10009118_18360</name>
</gene>
<dbReference type="InterPro" id="IPR000014">
    <property type="entry name" value="PAS"/>
</dbReference>
<dbReference type="SMART" id="SM00331">
    <property type="entry name" value="PP2C_SIG"/>
    <property type="match status" value="1"/>
</dbReference>